<reference evidence="10" key="2">
    <citation type="submission" date="2011-03" db="EMBL/GenBank/DDBJ databases">
        <title>The complete genome of Desulfobacca acetoxidans DSM 11109.</title>
        <authorList>
            <consortium name="US DOE Joint Genome Institute (JGI-PGF)"/>
            <person name="Lucas S."/>
            <person name="Copeland A."/>
            <person name="Lapidus A."/>
            <person name="Bruce D."/>
            <person name="Goodwin L."/>
            <person name="Pitluck S."/>
            <person name="Peters L."/>
            <person name="Kyrpides N."/>
            <person name="Mavromatis K."/>
            <person name="Ivanova N."/>
            <person name="Ovchinnikova G."/>
            <person name="Teshima H."/>
            <person name="Detter J.C."/>
            <person name="Han C."/>
            <person name="Land M."/>
            <person name="Hauser L."/>
            <person name="Markowitz V."/>
            <person name="Cheng J.-F."/>
            <person name="Hugenholtz P."/>
            <person name="Woyke T."/>
            <person name="Wu D."/>
            <person name="Spring S."/>
            <person name="Schueler E."/>
            <person name="Brambilla E."/>
            <person name="Klenk H.-P."/>
            <person name="Eisen J.A."/>
        </authorList>
    </citation>
    <scope>NUCLEOTIDE SEQUENCE [LARGE SCALE GENOMIC DNA]</scope>
    <source>
        <strain evidence="10">ATCC 700848 / DSM 11109 / ASRB2</strain>
    </source>
</reference>
<organism evidence="9 10">
    <name type="scientific">Desulfobacca acetoxidans (strain ATCC 700848 / DSM 11109 / ASRB2)</name>
    <dbReference type="NCBI Taxonomy" id="880072"/>
    <lineage>
        <taxon>Bacteria</taxon>
        <taxon>Pseudomonadati</taxon>
        <taxon>Thermodesulfobacteriota</taxon>
        <taxon>Desulfobaccia</taxon>
        <taxon>Desulfobaccales</taxon>
        <taxon>Desulfobaccaceae</taxon>
        <taxon>Desulfobacca</taxon>
    </lineage>
</organism>
<evidence type="ECO:0000259" key="8">
    <source>
        <dbReference type="Pfam" id="PF01416"/>
    </source>
</evidence>
<dbReference type="AlphaFoldDB" id="F2NBV9"/>
<dbReference type="InterPro" id="IPR020097">
    <property type="entry name" value="PsdUridine_synth_TruA_a/b_dom"/>
</dbReference>
<dbReference type="OrthoDB" id="9811823at2"/>
<dbReference type="GO" id="GO:0031119">
    <property type="term" value="P:tRNA pseudouridine synthesis"/>
    <property type="evidence" value="ECO:0007669"/>
    <property type="project" value="UniProtKB-UniRule"/>
</dbReference>
<keyword evidence="10" id="KW-1185">Reference proteome</keyword>
<evidence type="ECO:0000256" key="3">
    <source>
        <dbReference type="ARBA" id="ARBA00023235"/>
    </source>
</evidence>
<feature type="domain" description="Pseudouridine synthase I TruA alpha/beta" evidence="8">
    <location>
        <begin position="30"/>
        <end position="125"/>
    </location>
</feature>
<comment type="function">
    <text evidence="4">Formation of pseudouridine at positions 38, 39 and 40 in the anticodon stem and loop of transfer RNAs.</text>
</comment>
<dbReference type="STRING" id="880072.Desac_0139"/>
<sequence length="267" mass="29132">MKGLPLPTPSVTAPVSGPISPTRTICLTLEYDGTAYHGWQRQANALTIQEVVETCLARLTGQVIRLHSSGRTDAGVHALGQVAHFLTTSSLPLSAFREGLNSLLPRDLAILKVCDAPAGFHARYSATAKTYEYRILNRPVRSPVHCNYCWWLARPLDQGLLRQAAGYILGEQDFAAFQASGGSVKTTTRKVMAASWEEKPGGWRIFQITANGFLRGMVRALVGTMVEVGWGKRSPGDLKRLLAARDRRQAGPTAPAAGLYLVEVRYD</sequence>
<gene>
    <name evidence="4" type="primary">truA</name>
    <name evidence="9" type="ordered locus">Desac_0139</name>
</gene>
<evidence type="ECO:0000313" key="9">
    <source>
        <dbReference type="EMBL" id="AEB08036.1"/>
    </source>
</evidence>
<evidence type="ECO:0000313" key="10">
    <source>
        <dbReference type="Proteomes" id="UP000000483"/>
    </source>
</evidence>
<comment type="similarity">
    <text evidence="1 4 7">Belongs to the tRNA pseudouridine synthase TruA family.</text>
</comment>
<comment type="catalytic activity">
    <reaction evidence="4 7">
        <text>uridine(38/39/40) in tRNA = pseudouridine(38/39/40) in tRNA</text>
        <dbReference type="Rhea" id="RHEA:22376"/>
        <dbReference type="Rhea" id="RHEA-COMP:10085"/>
        <dbReference type="Rhea" id="RHEA-COMP:10087"/>
        <dbReference type="ChEBI" id="CHEBI:65314"/>
        <dbReference type="ChEBI" id="CHEBI:65315"/>
        <dbReference type="EC" id="5.4.99.12"/>
    </reaction>
</comment>
<dbReference type="Proteomes" id="UP000000483">
    <property type="component" value="Chromosome"/>
</dbReference>
<protein>
    <recommendedName>
        <fullName evidence="4">tRNA pseudouridine synthase A</fullName>
        <ecNumber evidence="4">5.4.99.12</ecNumber>
    </recommendedName>
    <alternativeName>
        <fullName evidence="4">tRNA pseudouridine(38-40) synthase</fullName>
    </alternativeName>
    <alternativeName>
        <fullName evidence="4">tRNA pseudouridylate synthase I</fullName>
    </alternativeName>
    <alternativeName>
        <fullName evidence="4">tRNA-uridine isomerase I</fullName>
    </alternativeName>
</protein>
<dbReference type="InterPro" id="IPR001406">
    <property type="entry name" value="PsdUridine_synth_TruA"/>
</dbReference>
<proteinExistence type="inferred from homology"/>
<feature type="domain" description="Pseudouridine synthase I TruA alpha/beta" evidence="8">
    <location>
        <begin position="164"/>
        <end position="267"/>
    </location>
</feature>
<dbReference type="InterPro" id="IPR020095">
    <property type="entry name" value="PsdUridine_synth_TruA_C"/>
</dbReference>
<comment type="caution">
    <text evidence="4">Lacks conserved residue(s) required for the propagation of feature annotation.</text>
</comment>
<dbReference type="InterPro" id="IPR020103">
    <property type="entry name" value="PsdUridine_synth_cat_dom_sf"/>
</dbReference>
<comment type="subunit">
    <text evidence="4">Homodimer.</text>
</comment>
<dbReference type="CDD" id="cd02570">
    <property type="entry name" value="PseudoU_synth_EcTruA"/>
    <property type="match status" value="1"/>
</dbReference>
<keyword evidence="2 4" id="KW-0819">tRNA processing</keyword>
<reference evidence="9 10" key="1">
    <citation type="journal article" date="2011" name="Stand. Genomic Sci.">
        <title>Complete genome sequence of the acetate-degrading sulfate reducer Desulfobacca acetoxidans type strain (ASRB2).</title>
        <authorList>
            <person name="Goker M."/>
            <person name="Teshima H."/>
            <person name="Lapidus A."/>
            <person name="Nolan M."/>
            <person name="Lucas S."/>
            <person name="Hammon N."/>
            <person name="Deshpande S."/>
            <person name="Cheng J.F."/>
            <person name="Tapia R."/>
            <person name="Han C."/>
            <person name="Goodwin L."/>
            <person name="Pitluck S."/>
            <person name="Huntemann M."/>
            <person name="Liolios K."/>
            <person name="Ivanova N."/>
            <person name="Pagani I."/>
            <person name="Mavromatis K."/>
            <person name="Ovchinikova G."/>
            <person name="Pati A."/>
            <person name="Chen A."/>
            <person name="Palaniappan K."/>
            <person name="Land M."/>
            <person name="Hauser L."/>
            <person name="Brambilla E.M."/>
            <person name="Rohde M."/>
            <person name="Spring S."/>
            <person name="Detter J.C."/>
            <person name="Woyke T."/>
            <person name="Bristow J."/>
            <person name="Eisen J.A."/>
            <person name="Markowitz V."/>
            <person name="Hugenholtz P."/>
            <person name="Kyrpides N.C."/>
            <person name="Klenk H.P."/>
        </authorList>
    </citation>
    <scope>NUCLEOTIDE SEQUENCE [LARGE SCALE GENOMIC DNA]</scope>
    <source>
        <strain evidence="10">ATCC 700848 / DSM 11109 / ASRB2</strain>
    </source>
</reference>
<dbReference type="KEGG" id="dao:Desac_0139"/>
<feature type="binding site" evidence="4 6">
    <location>
        <position position="131"/>
    </location>
    <ligand>
        <name>substrate</name>
    </ligand>
</feature>
<evidence type="ECO:0000256" key="4">
    <source>
        <dbReference type="HAMAP-Rule" id="MF_00171"/>
    </source>
</evidence>
<evidence type="ECO:0000256" key="1">
    <source>
        <dbReference type="ARBA" id="ARBA00009375"/>
    </source>
</evidence>
<dbReference type="Gene3D" id="3.30.70.580">
    <property type="entry name" value="Pseudouridine synthase I, catalytic domain, N-terminal subdomain"/>
    <property type="match status" value="1"/>
</dbReference>
<dbReference type="Gene3D" id="3.30.70.660">
    <property type="entry name" value="Pseudouridine synthase I, catalytic domain, C-terminal subdomain"/>
    <property type="match status" value="1"/>
</dbReference>
<dbReference type="eggNOG" id="COG0101">
    <property type="taxonomic scope" value="Bacteria"/>
</dbReference>
<dbReference type="PANTHER" id="PTHR11142">
    <property type="entry name" value="PSEUDOURIDYLATE SYNTHASE"/>
    <property type="match status" value="1"/>
</dbReference>
<name>F2NBV9_DESAR</name>
<dbReference type="SUPFAM" id="SSF55120">
    <property type="entry name" value="Pseudouridine synthase"/>
    <property type="match status" value="1"/>
</dbReference>
<dbReference type="GO" id="GO:0003723">
    <property type="term" value="F:RNA binding"/>
    <property type="evidence" value="ECO:0007669"/>
    <property type="project" value="InterPro"/>
</dbReference>
<dbReference type="GO" id="GO:0160147">
    <property type="term" value="F:tRNA pseudouridine(38-40) synthase activity"/>
    <property type="evidence" value="ECO:0007669"/>
    <property type="project" value="UniProtKB-EC"/>
</dbReference>
<dbReference type="NCBIfam" id="TIGR00071">
    <property type="entry name" value="hisT_truA"/>
    <property type="match status" value="1"/>
</dbReference>
<dbReference type="FunFam" id="3.30.70.580:FF:000001">
    <property type="entry name" value="tRNA pseudouridine synthase A"/>
    <property type="match status" value="1"/>
</dbReference>
<keyword evidence="3 4" id="KW-0413">Isomerase</keyword>
<evidence type="ECO:0000256" key="5">
    <source>
        <dbReference type="PIRSR" id="PIRSR001430-1"/>
    </source>
</evidence>
<dbReference type="EC" id="5.4.99.12" evidence="4"/>
<dbReference type="PIRSF" id="PIRSF001430">
    <property type="entry name" value="tRNA_psdUrid_synth"/>
    <property type="match status" value="1"/>
</dbReference>
<dbReference type="EMBL" id="CP002629">
    <property type="protein sequence ID" value="AEB08036.1"/>
    <property type="molecule type" value="Genomic_DNA"/>
</dbReference>
<dbReference type="PANTHER" id="PTHR11142:SF0">
    <property type="entry name" value="TRNA PSEUDOURIDINE SYNTHASE-LIKE 1"/>
    <property type="match status" value="1"/>
</dbReference>
<evidence type="ECO:0000256" key="7">
    <source>
        <dbReference type="RuleBase" id="RU003792"/>
    </source>
</evidence>
<accession>F2NBV9</accession>
<dbReference type="HOGENOM" id="CLU_014673_0_1_7"/>
<feature type="active site" description="Nucleophile" evidence="4 5">
    <location>
        <position position="73"/>
    </location>
</feature>
<dbReference type="HAMAP" id="MF_00171">
    <property type="entry name" value="TruA"/>
    <property type="match status" value="1"/>
</dbReference>
<evidence type="ECO:0000256" key="6">
    <source>
        <dbReference type="PIRSR" id="PIRSR001430-2"/>
    </source>
</evidence>
<dbReference type="Pfam" id="PF01416">
    <property type="entry name" value="PseudoU_synth_1"/>
    <property type="match status" value="2"/>
</dbReference>
<dbReference type="InterPro" id="IPR020094">
    <property type="entry name" value="TruA/RsuA/RluB/E/F_N"/>
</dbReference>
<evidence type="ECO:0000256" key="2">
    <source>
        <dbReference type="ARBA" id="ARBA00022694"/>
    </source>
</evidence>
<dbReference type="RefSeq" id="WP_013705149.1">
    <property type="nucleotide sequence ID" value="NC_015388.1"/>
</dbReference>